<dbReference type="AlphaFoldDB" id="A0A1Q8ZUC2"/>
<comment type="similarity">
    <text evidence="2">Belongs to the TerC family.</text>
</comment>
<dbReference type="RefSeq" id="WP_075638702.1">
    <property type="nucleotide sequence ID" value="NZ_MKIM01000024.1"/>
</dbReference>
<dbReference type="Proteomes" id="UP000186894">
    <property type="component" value="Unassembled WGS sequence"/>
</dbReference>
<evidence type="ECO:0000256" key="3">
    <source>
        <dbReference type="ARBA" id="ARBA00022692"/>
    </source>
</evidence>
<feature type="transmembrane region" description="Helical" evidence="6">
    <location>
        <begin position="239"/>
        <end position="260"/>
    </location>
</feature>
<feature type="transmembrane region" description="Helical" evidence="6">
    <location>
        <begin position="111"/>
        <end position="133"/>
    </location>
</feature>
<evidence type="ECO:0000256" key="2">
    <source>
        <dbReference type="ARBA" id="ARBA00007511"/>
    </source>
</evidence>
<dbReference type="InterPro" id="IPR022369">
    <property type="entry name" value="Integral_membrane_TerC_rswitch"/>
</dbReference>
<feature type="transmembrane region" description="Helical" evidence="6">
    <location>
        <begin position="299"/>
        <end position="318"/>
    </location>
</feature>
<dbReference type="GO" id="GO:0016020">
    <property type="term" value="C:membrane"/>
    <property type="evidence" value="ECO:0007669"/>
    <property type="project" value="UniProtKB-SubCell"/>
</dbReference>
<evidence type="ECO:0000256" key="1">
    <source>
        <dbReference type="ARBA" id="ARBA00004141"/>
    </source>
</evidence>
<comment type="caution">
    <text evidence="7">The sequence shown here is derived from an EMBL/GenBank/DDBJ whole genome shotgun (WGS) entry which is preliminary data.</text>
</comment>
<dbReference type="Pfam" id="PF03741">
    <property type="entry name" value="TerC"/>
    <property type="match status" value="1"/>
</dbReference>
<evidence type="ECO:0000256" key="4">
    <source>
        <dbReference type="ARBA" id="ARBA00022989"/>
    </source>
</evidence>
<dbReference type="PANTHER" id="PTHR30238">
    <property type="entry name" value="MEMBRANE BOUND PREDICTED REDOX MODULATOR"/>
    <property type="match status" value="1"/>
</dbReference>
<dbReference type="OrthoDB" id="9783692at2"/>
<dbReference type="InterPro" id="IPR005496">
    <property type="entry name" value="Integral_membrane_TerC"/>
</dbReference>
<keyword evidence="5 6" id="KW-0472">Membrane</keyword>
<feature type="transmembrane region" description="Helical" evidence="6">
    <location>
        <begin position="86"/>
        <end position="104"/>
    </location>
</feature>
<evidence type="ECO:0008006" key="9">
    <source>
        <dbReference type="Google" id="ProtNLM"/>
    </source>
</evidence>
<protein>
    <recommendedName>
        <fullName evidence="9">Tellurium resistance protein TerC</fullName>
    </recommendedName>
</protein>
<reference evidence="7 8" key="1">
    <citation type="submission" date="2016-09" db="EMBL/GenBank/DDBJ databases">
        <title>Rhizobium oryziradicis sp. nov., isolated from the root of rice.</title>
        <authorList>
            <person name="Zhao J."/>
            <person name="Zhang X."/>
        </authorList>
    </citation>
    <scope>NUCLEOTIDE SEQUENCE [LARGE SCALE GENOMIC DNA]</scope>
    <source>
        <strain evidence="7 8">N19</strain>
    </source>
</reference>
<evidence type="ECO:0000313" key="7">
    <source>
        <dbReference type="EMBL" id="OLP45692.1"/>
    </source>
</evidence>
<keyword evidence="4 6" id="KW-1133">Transmembrane helix</keyword>
<feature type="transmembrane region" description="Helical" evidence="6">
    <location>
        <begin position="13"/>
        <end position="34"/>
    </location>
</feature>
<feature type="transmembrane region" description="Helical" evidence="6">
    <location>
        <begin position="139"/>
        <end position="157"/>
    </location>
</feature>
<accession>A0A1Q8ZUC2</accession>
<evidence type="ECO:0000256" key="5">
    <source>
        <dbReference type="ARBA" id="ARBA00023136"/>
    </source>
</evidence>
<feature type="transmembrane region" description="Helical" evidence="6">
    <location>
        <begin position="210"/>
        <end position="233"/>
    </location>
</feature>
<keyword evidence="3 6" id="KW-0812">Transmembrane</keyword>
<gene>
    <name evidence="7" type="ORF">BJF95_11160</name>
</gene>
<dbReference type="NCBIfam" id="TIGR03718">
    <property type="entry name" value="R_switched_Alx"/>
    <property type="match status" value="1"/>
</dbReference>
<organism evidence="7 8">
    <name type="scientific">Rhizobium oryziradicis</name>
    <dbReference type="NCBI Taxonomy" id="1867956"/>
    <lineage>
        <taxon>Bacteria</taxon>
        <taxon>Pseudomonadati</taxon>
        <taxon>Pseudomonadota</taxon>
        <taxon>Alphaproteobacteria</taxon>
        <taxon>Hyphomicrobiales</taxon>
        <taxon>Rhizobiaceae</taxon>
        <taxon>Rhizobium/Agrobacterium group</taxon>
        <taxon>Rhizobium</taxon>
    </lineage>
</organism>
<name>A0A1Q8ZUC2_9HYPH</name>
<sequence length="327" mass="36063">MTFIAADFLGQPLWMWLGFLLFVAVLLTIDLGLLSKKTRHIDVAQSMKLSAFYIAMGVAFGGFIWWRMGQESAILYLTGYVVEESLSLDNIFVIALIFSYFRIPQHLQHRALVYGIIGVVILRGIMVAAGTAIVDQFHWVLYVFAAFLVYTGIKMLLAADQEFDVSKNPILAFLHKRLPITEELHGEKFFVRLPAPGDVVEKTKLFATPLFLALVMVELADVIFAVDSVPAIFSITTNPYIVFTSNIAAILGLRALYFALSAMLERFILLKYALSAVLIFIGGKILIGDMLGVLHIPPLPSLAITLAILSAGVIGSLLKTSAPHTKK</sequence>
<evidence type="ECO:0000313" key="8">
    <source>
        <dbReference type="Proteomes" id="UP000186894"/>
    </source>
</evidence>
<comment type="subcellular location">
    <subcellularLocation>
        <location evidence="1">Membrane</location>
        <topology evidence="1">Multi-pass membrane protein</topology>
    </subcellularLocation>
</comment>
<feature type="transmembrane region" description="Helical" evidence="6">
    <location>
        <begin position="46"/>
        <end position="66"/>
    </location>
</feature>
<dbReference type="STRING" id="1867956.BJF95_11160"/>
<proteinExistence type="inferred from homology"/>
<feature type="transmembrane region" description="Helical" evidence="6">
    <location>
        <begin position="267"/>
        <end position="287"/>
    </location>
</feature>
<evidence type="ECO:0000256" key="6">
    <source>
        <dbReference type="SAM" id="Phobius"/>
    </source>
</evidence>
<dbReference type="PANTHER" id="PTHR30238:SF0">
    <property type="entry name" value="THYLAKOID MEMBRANE PROTEIN TERC, CHLOROPLASTIC"/>
    <property type="match status" value="1"/>
</dbReference>
<keyword evidence="8" id="KW-1185">Reference proteome</keyword>
<dbReference type="EMBL" id="MKIM01000024">
    <property type="protein sequence ID" value="OLP45692.1"/>
    <property type="molecule type" value="Genomic_DNA"/>
</dbReference>